<dbReference type="EMBL" id="BNJK01000001">
    <property type="protein sequence ID" value="GHO90126.1"/>
    <property type="molecule type" value="Genomic_DNA"/>
</dbReference>
<dbReference type="Pfam" id="PF09234">
    <property type="entry name" value="DUF1963"/>
    <property type="match status" value="1"/>
</dbReference>
<protein>
    <recommendedName>
        <fullName evidence="3">DUF1963 domain-containing protein</fullName>
    </recommendedName>
</protein>
<dbReference type="InterPro" id="IPR035948">
    <property type="entry name" value="YwqG-like_sf"/>
</dbReference>
<organism evidence="1 2">
    <name type="scientific">Reticulibacter mediterranei</name>
    <dbReference type="NCBI Taxonomy" id="2778369"/>
    <lineage>
        <taxon>Bacteria</taxon>
        <taxon>Bacillati</taxon>
        <taxon>Chloroflexota</taxon>
        <taxon>Ktedonobacteria</taxon>
        <taxon>Ktedonobacterales</taxon>
        <taxon>Reticulibacteraceae</taxon>
        <taxon>Reticulibacter</taxon>
    </lineage>
</organism>
<keyword evidence="2" id="KW-1185">Reference proteome</keyword>
<dbReference type="InterPro" id="IPR015315">
    <property type="entry name" value="DUF1963"/>
</dbReference>
<reference evidence="1" key="1">
    <citation type="submission" date="2020-10" db="EMBL/GenBank/DDBJ databases">
        <title>Taxonomic study of unclassified bacteria belonging to the class Ktedonobacteria.</title>
        <authorList>
            <person name="Yabe S."/>
            <person name="Wang C.M."/>
            <person name="Zheng Y."/>
            <person name="Sakai Y."/>
            <person name="Cavaletti L."/>
            <person name="Monciardini P."/>
            <person name="Donadio S."/>
        </authorList>
    </citation>
    <scope>NUCLEOTIDE SEQUENCE</scope>
    <source>
        <strain evidence="1">ID150040</strain>
    </source>
</reference>
<evidence type="ECO:0000313" key="1">
    <source>
        <dbReference type="EMBL" id="GHO90126.1"/>
    </source>
</evidence>
<accession>A0A8J3II95</accession>
<comment type="caution">
    <text evidence="1">The sequence shown here is derived from an EMBL/GenBank/DDBJ whole genome shotgun (WGS) entry which is preliminary data.</text>
</comment>
<dbReference type="Gene3D" id="2.30.320.10">
    <property type="entry name" value="YwqG-like"/>
    <property type="match status" value="1"/>
</dbReference>
<proteinExistence type="predicted"/>
<dbReference type="Proteomes" id="UP000597444">
    <property type="component" value="Unassembled WGS sequence"/>
</dbReference>
<evidence type="ECO:0008006" key="3">
    <source>
        <dbReference type="Google" id="ProtNLM"/>
    </source>
</evidence>
<evidence type="ECO:0000313" key="2">
    <source>
        <dbReference type="Proteomes" id="UP000597444"/>
    </source>
</evidence>
<name>A0A8J3II95_9CHLR</name>
<dbReference type="RefSeq" id="WP_220201123.1">
    <property type="nucleotide sequence ID" value="NZ_BNJK01000001.1"/>
</dbReference>
<dbReference type="AlphaFoldDB" id="A0A8J3II95"/>
<dbReference type="SUPFAM" id="SSF103032">
    <property type="entry name" value="Hypothetical protein YwqG"/>
    <property type="match status" value="1"/>
</dbReference>
<gene>
    <name evidence="1" type="ORF">KSF_001740</name>
</gene>
<sequence>MSLSWHWGLQARGLPDLPPGLEWPAYEGRPFKLLAQIRLADVAPYDLAHELPPTGMLSFFLDSSPEAYPYISKENQRVIYYDGDLSQLRRRSAPAAENFRFTPRTLTFSSRLMLPPSRFL</sequence>